<proteinExistence type="predicted"/>
<dbReference type="EMBL" id="CASHTH010003430">
    <property type="protein sequence ID" value="CAI8044881.1"/>
    <property type="molecule type" value="Genomic_DNA"/>
</dbReference>
<accession>A0AA35TCD8</accession>
<reference evidence="1" key="1">
    <citation type="submission" date="2023-03" db="EMBL/GenBank/DDBJ databases">
        <authorList>
            <person name="Steffen K."/>
            <person name="Cardenas P."/>
        </authorList>
    </citation>
    <scope>NUCLEOTIDE SEQUENCE</scope>
</reference>
<dbReference type="Proteomes" id="UP001174909">
    <property type="component" value="Unassembled WGS sequence"/>
</dbReference>
<gene>
    <name evidence="1" type="ORF">GBAR_LOCUS24856</name>
</gene>
<name>A0AA35TCD8_GEOBA</name>
<sequence length="58" mass="6893">MVVMATRRLFWPRWRTSKASSVLLTSTSVPPETYMLWFVSSLRFFDFGGLCVHMYQRD</sequence>
<evidence type="ECO:0000313" key="1">
    <source>
        <dbReference type="EMBL" id="CAI8044881.1"/>
    </source>
</evidence>
<evidence type="ECO:0000313" key="2">
    <source>
        <dbReference type="Proteomes" id="UP001174909"/>
    </source>
</evidence>
<dbReference type="AlphaFoldDB" id="A0AA35TCD8"/>
<protein>
    <submittedName>
        <fullName evidence="1">Uncharacterized protein</fullName>
    </submittedName>
</protein>
<comment type="caution">
    <text evidence="1">The sequence shown here is derived from an EMBL/GenBank/DDBJ whole genome shotgun (WGS) entry which is preliminary data.</text>
</comment>
<keyword evidence="2" id="KW-1185">Reference proteome</keyword>
<organism evidence="1 2">
    <name type="scientific">Geodia barretti</name>
    <name type="common">Barrett's horny sponge</name>
    <dbReference type="NCBI Taxonomy" id="519541"/>
    <lineage>
        <taxon>Eukaryota</taxon>
        <taxon>Metazoa</taxon>
        <taxon>Porifera</taxon>
        <taxon>Demospongiae</taxon>
        <taxon>Heteroscleromorpha</taxon>
        <taxon>Tetractinellida</taxon>
        <taxon>Astrophorina</taxon>
        <taxon>Geodiidae</taxon>
        <taxon>Geodia</taxon>
    </lineage>
</organism>